<keyword evidence="4 12" id="KW-0489">Methyltransferase</keyword>
<evidence type="ECO:0000256" key="12">
    <source>
        <dbReference type="PROSITE-ProRule" id="PRU01015"/>
    </source>
</evidence>
<dbReference type="GO" id="GO:0035242">
    <property type="term" value="F:protein-arginine omega-N asymmetric methyltransferase activity"/>
    <property type="evidence" value="ECO:0007669"/>
    <property type="project" value="UniProtKB-EC"/>
</dbReference>
<dbReference type="GO" id="GO:0008270">
    <property type="term" value="F:zinc ion binding"/>
    <property type="evidence" value="ECO:0007669"/>
    <property type="project" value="UniProtKB-KW"/>
</dbReference>
<keyword evidence="18" id="KW-1185">Reference proteome</keyword>
<evidence type="ECO:0000256" key="5">
    <source>
        <dbReference type="ARBA" id="ARBA00022679"/>
    </source>
</evidence>
<dbReference type="InterPro" id="IPR049482">
    <property type="entry name" value="ANM3-like_C2H2_Zf"/>
</dbReference>
<dbReference type="CDD" id="cd02440">
    <property type="entry name" value="AdoMet_MTases"/>
    <property type="match status" value="1"/>
</dbReference>
<keyword evidence="5 12" id="KW-0808">Transferase</keyword>
<feature type="region of interest" description="Disordered" evidence="14">
    <location>
        <begin position="1"/>
        <end position="49"/>
    </location>
</feature>
<dbReference type="PROSITE" id="PS51678">
    <property type="entry name" value="SAM_MT_PRMT"/>
    <property type="match status" value="1"/>
</dbReference>
<keyword evidence="13" id="KW-0175">Coiled coil</keyword>
<evidence type="ECO:0000259" key="16">
    <source>
        <dbReference type="Pfam" id="PF21137"/>
    </source>
</evidence>
<name>A0A6P4J3D5_DROKI</name>
<protein>
    <recommendedName>
        <fullName evidence="2">type I protein arginine methyltransferase</fullName>
        <ecNumber evidence="2">2.1.1.319</ecNumber>
    </recommendedName>
</protein>
<comment type="subcellular location">
    <subcellularLocation>
        <location evidence="1">Cytoplasm</location>
        <location evidence="1">Cytosol</location>
    </subcellularLocation>
</comment>
<evidence type="ECO:0000313" key="18">
    <source>
        <dbReference type="Proteomes" id="UP001652661"/>
    </source>
</evidence>
<dbReference type="Pfam" id="PF22528">
    <property type="entry name" value="PRMT_C"/>
    <property type="match status" value="1"/>
</dbReference>
<dbReference type="RefSeq" id="XP_017035892.1">
    <property type="nucleotide sequence ID" value="XM_017180403.3"/>
</dbReference>
<dbReference type="FunFam" id="3.40.50.150:FF:000003">
    <property type="entry name" value="Blast:Protein arginine N-methyltransferase 1"/>
    <property type="match status" value="1"/>
</dbReference>
<feature type="coiled-coil region" evidence="13">
    <location>
        <begin position="152"/>
        <end position="186"/>
    </location>
</feature>
<keyword evidence="3" id="KW-0963">Cytoplasm</keyword>
<keyword evidence="6 12" id="KW-0949">S-adenosyl-L-methionine</keyword>
<evidence type="ECO:0000256" key="11">
    <source>
        <dbReference type="ARBA" id="ARBA00049303"/>
    </source>
</evidence>
<evidence type="ECO:0000256" key="3">
    <source>
        <dbReference type="ARBA" id="ARBA00022490"/>
    </source>
</evidence>
<dbReference type="InterPro" id="IPR025799">
    <property type="entry name" value="Arg_MeTrfase"/>
</dbReference>
<feature type="domain" description="Methyltransferase" evidence="15">
    <location>
        <begin position="250"/>
        <end position="346"/>
    </location>
</feature>
<reference evidence="19" key="1">
    <citation type="submission" date="2025-08" db="UniProtKB">
        <authorList>
            <consortium name="RefSeq"/>
        </authorList>
    </citation>
    <scope>IDENTIFICATION</scope>
    <source>
        <strain evidence="19">14028-0561.14</strain>
        <tissue evidence="19">Whole fly</tissue>
    </source>
</reference>
<dbReference type="PANTHER" id="PTHR11006:SF53">
    <property type="entry name" value="PROTEIN ARGININE N-METHYLTRANSFERASE 3"/>
    <property type="match status" value="1"/>
</dbReference>
<evidence type="ECO:0000259" key="17">
    <source>
        <dbReference type="Pfam" id="PF22528"/>
    </source>
</evidence>
<evidence type="ECO:0000256" key="10">
    <source>
        <dbReference type="ARBA" id="ARBA00047384"/>
    </source>
</evidence>
<dbReference type="PANTHER" id="PTHR11006">
    <property type="entry name" value="PROTEIN ARGININE N-METHYLTRANSFERASE"/>
    <property type="match status" value="1"/>
</dbReference>
<evidence type="ECO:0000256" key="8">
    <source>
        <dbReference type="ARBA" id="ARBA00022771"/>
    </source>
</evidence>
<evidence type="ECO:0000256" key="6">
    <source>
        <dbReference type="ARBA" id="ARBA00022691"/>
    </source>
</evidence>
<dbReference type="SUPFAM" id="SSF57667">
    <property type="entry name" value="beta-beta-alpha zinc fingers"/>
    <property type="match status" value="1"/>
</dbReference>
<evidence type="ECO:0000256" key="13">
    <source>
        <dbReference type="SAM" id="Coils"/>
    </source>
</evidence>
<evidence type="ECO:0000256" key="2">
    <source>
        <dbReference type="ARBA" id="ARBA00011925"/>
    </source>
</evidence>
<evidence type="ECO:0000256" key="4">
    <source>
        <dbReference type="ARBA" id="ARBA00022603"/>
    </source>
</evidence>
<dbReference type="InterPro" id="IPR055135">
    <property type="entry name" value="PRMT_dom"/>
</dbReference>
<dbReference type="InterPro" id="IPR029063">
    <property type="entry name" value="SAM-dependent_MTases_sf"/>
</dbReference>
<evidence type="ECO:0000256" key="9">
    <source>
        <dbReference type="ARBA" id="ARBA00022833"/>
    </source>
</evidence>
<dbReference type="GO" id="GO:0042054">
    <property type="term" value="F:histone methyltransferase activity"/>
    <property type="evidence" value="ECO:0007669"/>
    <property type="project" value="TreeGrafter"/>
</dbReference>
<comment type="catalytic activity">
    <reaction evidence="11">
        <text>L-arginyl-[protein] + S-adenosyl-L-methionine = N(omega)-methyl-L-arginyl-[protein] + S-adenosyl-L-homocysteine + H(+)</text>
        <dbReference type="Rhea" id="RHEA:48100"/>
        <dbReference type="Rhea" id="RHEA-COMP:10532"/>
        <dbReference type="Rhea" id="RHEA-COMP:11990"/>
        <dbReference type="ChEBI" id="CHEBI:15378"/>
        <dbReference type="ChEBI" id="CHEBI:29965"/>
        <dbReference type="ChEBI" id="CHEBI:57856"/>
        <dbReference type="ChEBI" id="CHEBI:59789"/>
        <dbReference type="ChEBI" id="CHEBI:65280"/>
    </reaction>
    <physiologicalReaction direction="left-to-right" evidence="11">
        <dbReference type="Rhea" id="RHEA:48101"/>
    </physiologicalReaction>
</comment>
<evidence type="ECO:0000256" key="14">
    <source>
        <dbReference type="SAM" id="MobiDB-lite"/>
    </source>
</evidence>
<dbReference type="Gene3D" id="2.70.160.11">
    <property type="entry name" value="Hnrnp arginine n-methyltransferase1"/>
    <property type="match status" value="1"/>
</dbReference>
<feature type="domain" description="Protein arginine N-methyltransferase" evidence="17">
    <location>
        <begin position="363"/>
        <end position="508"/>
    </location>
</feature>
<proteinExistence type="predicted"/>
<dbReference type="GO" id="GO:0032259">
    <property type="term" value="P:methylation"/>
    <property type="evidence" value="ECO:0007669"/>
    <property type="project" value="UniProtKB-KW"/>
</dbReference>
<dbReference type="SUPFAM" id="SSF53335">
    <property type="entry name" value="S-adenosyl-L-methionine-dependent methyltransferases"/>
    <property type="match status" value="1"/>
</dbReference>
<feature type="domain" description="Protein arginine N-methyltransferase 3-like C2H2 zinc finger" evidence="16">
    <location>
        <begin position="85"/>
        <end position="127"/>
    </location>
</feature>
<dbReference type="InterPro" id="IPR041698">
    <property type="entry name" value="Methyltransf_25"/>
</dbReference>
<dbReference type="GO" id="GO:0005829">
    <property type="term" value="C:cytosol"/>
    <property type="evidence" value="ECO:0007669"/>
    <property type="project" value="UniProtKB-SubCell"/>
</dbReference>
<evidence type="ECO:0000313" key="19">
    <source>
        <dbReference type="RefSeq" id="XP_017035892.1"/>
    </source>
</evidence>
<dbReference type="InterPro" id="IPR036236">
    <property type="entry name" value="Znf_C2H2_sf"/>
</dbReference>
<dbReference type="Pfam" id="PF21137">
    <property type="entry name" value="ANM3_C2H2_Zf"/>
    <property type="match status" value="1"/>
</dbReference>
<comment type="catalytic activity">
    <reaction evidence="10">
        <text>L-arginyl-[protein] + 2 S-adenosyl-L-methionine = N(omega),N(omega)-dimethyl-L-arginyl-[protein] + 2 S-adenosyl-L-homocysteine + 2 H(+)</text>
        <dbReference type="Rhea" id="RHEA:48096"/>
        <dbReference type="Rhea" id="RHEA-COMP:10532"/>
        <dbReference type="Rhea" id="RHEA-COMP:11991"/>
        <dbReference type="ChEBI" id="CHEBI:15378"/>
        <dbReference type="ChEBI" id="CHEBI:29965"/>
        <dbReference type="ChEBI" id="CHEBI:57856"/>
        <dbReference type="ChEBI" id="CHEBI:59789"/>
        <dbReference type="ChEBI" id="CHEBI:61897"/>
        <dbReference type="EC" id="2.1.1.319"/>
    </reaction>
    <physiologicalReaction direction="left-to-right" evidence="10">
        <dbReference type="Rhea" id="RHEA:48097"/>
    </physiologicalReaction>
</comment>
<dbReference type="Proteomes" id="UP001652661">
    <property type="component" value="Chromosome 3R"/>
</dbReference>
<dbReference type="Gene3D" id="3.40.50.150">
    <property type="entry name" value="Vaccinia Virus protein VP39"/>
    <property type="match status" value="1"/>
</dbReference>
<evidence type="ECO:0000256" key="7">
    <source>
        <dbReference type="ARBA" id="ARBA00022723"/>
    </source>
</evidence>
<sequence>MKDTEIKENTQDAERQKDKDDQEEPADASSDEDEYDDIEDDDDDAMDEGEEPATCLFCAEIFPKLETAIEHLDVRHKVNLSQLKGKFQMDQYSFIKLINFIRANKTSAEQVLSAEQELWQDEKYLKPQEYEPWLCYDYEALKTDAAEAQPTVAELQQRIAEQSRLLQQANEDMERMRNDYKELLQKVHGDSDSKVANNPVPRNNPNLDKEYFNSYSHFGIHHEMLSDKVRTSTYRSALLQNEAVVRGKTVLDVGCGTGILSIFASKAGASRVVGIDNSEIVYTAMDIVRKNKVQNVELIKGRLEDTDLPEAKYDIIISEWMGYFLLYESMLDSIIYAREHHLNPNGIILPSRCTLSLLGYGNDTLYAEQVEFWSDVYDVNMSDLRKRSIEEPLMEVVDAQFTLTEPEQIANFDIMTVDLNYPNFSHSFSLKVIKEGRLSAFVGFFDTLFELPSAVMFSTSPNETPTHWKQTVFFIDQPQDVKAGDVITGKITSRRHKEDVRALSVDIEVFGKKHKYMVV</sequence>
<evidence type="ECO:0000259" key="15">
    <source>
        <dbReference type="Pfam" id="PF13649"/>
    </source>
</evidence>
<gene>
    <name evidence="19" type="primary">Art3</name>
</gene>
<dbReference type="Pfam" id="PF13649">
    <property type="entry name" value="Methyltransf_25"/>
    <property type="match status" value="1"/>
</dbReference>
<dbReference type="EC" id="2.1.1.319" evidence="2"/>
<organism evidence="18 19">
    <name type="scientific">Drosophila kikkawai</name>
    <name type="common">Fruit fly</name>
    <dbReference type="NCBI Taxonomy" id="30033"/>
    <lineage>
        <taxon>Eukaryota</taxon>
        <taxon>Metazoa</taxon>
        <taxon>Ecdysozoa</taxon>
        <taxon>Arthropoda</taxon>
        <taxon>Hexapoda</taxon>
        <taxon>Insecta</taxon>
        <taxon>Pterygota</taxon>
        <taxon>Neoptera</taxon>
        <taxon>Endopterygota</taxon>
        <taxon>Diptera</taxon>
        <taxon>Brachycera</taxon>
        <taxon>Muscomorpha</taxon>
        <taxon>Ephydroidea</taxon>
        <taxon>Drosophilidae</taxon>
        <taxon>Drosophila</taxon>
        <taxon>Sophophora</taxon>
    </lineage>
</organism>
<feature type="compositionally biased region" description="Basic and acidic residues" evidence="14">
    <location>
        <begin position="1"/>
        <end position="20"/>
    </location>
</feature>
<evidence type="ECO:0000256" key="1">
    <source>
        <dbReference type="ARBA" id="ARBA00004514"/>
    </source>
</evidence>
<accession>A0A6P4J3D5</accession>
<dbReference type="OMA" id="YSHFAIH"/>
<dbReference type="GO" id="GO:0005634">
    <property type="term" value="C:nucleus"/>
    <property type="evidence" value="ECO:0007669"/>
    <property type="project" value="TreeGrafter"/>
</dbReference>
<dbReference type="OrthoDB" id="7848332at2759"/>
<keyword evidence="7" id="KW-0479">Metal-binding</keyword>
<dbReference type="AlphaFoldDB" id="A0A6P4J3D5"/>
<keyword evidence="9" id="KW-0862">Zinc</keyword>
<keyword evidence="8" id="KW-0863">Zinc-finger</keyword>
<feature type="compositionally biased region" description="Acidic residues" evidence="14">
    <location>
        <begin position="21"/>
        <end position="49"/>
    </location>
</feature>